<dbReference type="VEuPathDB" id="FungiDB:BCV72DRAFT_303167"/>
<dbReference type="PANTHER" id="PTHR28498:SF1">
    <property type="entry name" value="ZINC FINGER SWIM DOMAIN-CONTAINING PROTEIN 7"/>
    <property type="match status" value="1"/>
</dbReference>
<keyword evidence="1" id="KW-0479">Metal-binding</keyword>
<dbReference type="EMBL" id="KV921880">
    <property type="protein sequence ID" value="ORE09102.1"/>
    <property type="molecule type" value="Genomic_DNA"/>
</dbReference>
<name>A0A1X0RAT3_RHIZD</name>
<protein>
    <recommendedName>
        <fullName evidence="2">SWIM-type domain-containing protein</fullName>
    </recommendedName>
</protein>
<dbReference type="GO" id="GO:0097196">
    <property type="term" value="C:Shu complex"/>
    <property type="evidence" value="ECO:0007669"/>
    <property type="project" value="TreeGrafter"/>
</dbReference>
<organism evidence="3">
    <name type="scientific">Rhizopus microsporus var. microsporus</name>
    <dbReference type="NCBI Taxonomy" id="86635"/>
    <lineage>
        <taxon>Eukaryota</taxon>
        <taxon>Fungi</taxon>
        <taxon>Fungi incertae sedis</taxon>
        <taxon>Mucoromycota</taxon>
        <taxon>Mucoromycotina</taxon>
        <taxon>Mucoromycetes</taxon>
        <taxon>Mucorales</taxon>
        <taxon>Mucorineae</taxon>
        <taxon>Rhizopodaceae</taxon>
        <taxon>Rhizopus</taxon>
    </lineage>
</organism>
<dbReference type="AlphaFoldDB" id="A0A1X0RAT3"/>
<feature type="domain" description="SWIM-type" evidence="2">
    <location>
        <begin position="88"/>
        <end position="126"/>
    </location>
</feature>
<dbReference type="Proteomes" id="UP000242414">
    <property type="component" value="Unassembled WGS sequence"/>
</dbReference>
<evidence type="ECO:0000259" key="2">
    <source>
        <dbReference type="PROSITE" id="PS50966"/>
    </source>
</evidence>
<keyword evidence="1" id="KW-0863">Zinc-finger</keyword>
<dbReference type="InterPro" id="IPR007527">
    <property type="entry name" value="Znf_SWIM"/>
</dbReference>
<sequence length="152" mass="18112">MSPFVDQHSYAILDNVIRQVKERQEFDQDSIHVLHSLFKEYLFESIHIAESKSVTKICCESERYLFNVSDHCLYSKEEEKDEYSRDIFLCTIEPRYCSCKEFFDRVLCHKDLLMCRHLLAVIISDIFDMHQVVNIDNITFAEEYYKSGLLHP</sequence>
<keyword evidence="1" id="KW-0862">Zinc</keyword>
<dbReference type="OrthoDB" id="337581at2759"/>
<accession>A0A1X0RAT3</accession>
<proteinExistence type="predicted"/>
<gene>
    <name evidence="3" type="ORF">BCV72DRAFT_303167</name>
</gene>
<dbReference type="PROSITE" id="PS50966">
    <property type="entry name" value="ZF_SWIM"/>
    <property type="match status" value="1"/>
</dbReference>
<dbReference type="GO" id="GO:0008270">
    <property type="term" value="F:zinc ion binding"/>
    <property type="evidence" value="ECO:0007669"/>
    <property type="project" value="UniProtKB-KW"/>
</dbReference>
<dbReference type="GO" id="GO:0000724">
    <property type="term" value="P:double-strand break repair via homologous recombination"/>
    <property type="evidence" value="ECO:0007669"/>
    <property type="project" value="TreeGrafter"/>
</dbReference>
<evidence type="ECO:0000256" key="1">
    <source>
        <dbReference type="PROSITE-ProRule" id="PRU00325"/>
    </source>
</evidence>
<evidence type="ECO:0000313" key="3">
    <source>
        <dbReference type="EMBL" id="ORE09102.1"/>
    </source>
</evidence>
<reference evidence="3" key="1">
    <citation type="journal article" date="2016" name="Proc. Natl. Acad. Sci. U.S.A.">
        <title>Lipid metabolic changes in an early divergent fungus govern the establishment of a mutualistic symbiosis with endobacteria.</title>
        <authorList>
            <person name="Lastovetsky O.A."/>
            <person name="Gaspar M.L."/>
            <person name="Mondo S.J."/>
            <person name="LaButti K.M."/>
            <person name="Sandor L."/>
            <person name="Grigoriev I.V."/>
            <person name="Henry S.A."/>
            <person name="Pawlowska T.E."/>
        </authorList>
    </citation>
    <scope>NUCLEOTIDE SEQUENCE [LARGE SCALE GENOMIC DNA]</scope>
    <source>
        <strain evidence="3">ATCC 52814</strain>
    </source>
</reference>
<dbReference type="PANTHER" id="PTHR28498">
    <property type="entry name" value="ZINC FINGER SWIM DOMAIN-CONTAINING PROTEIN 7"/>
    <property type="match status" value="1"/>
</dbReference>